<sequence>MSLETSRRRLIVRTIAVNPTRFWVDPDPSGWHKYILDELIQKRLEYSCEQVPSIRLTAGLYAPPRKSEEAMGTGRTDTRTHARTLPTCNWFVETRHGEANGLPGPEWRRSYIL</sequence>
<evidence type="ECO:0000313" key="2">
    <source>
        <dbReference type="Proteomes" id="UP000287166"/>
    </source>
</evidence>
<comment type="caution">
    <text evidence="1">The sequence shown here is derived from an EMBL/GenBank/DDBJ whole genome shotgun (WGS) entry which is preliminary data.</text>
</comment>
<evidence type="ECO:0000313" key="1">
    <source>
        <dbReference type="EMBL" id="GBE86783.1"/>
    </source>
</evidence>
<dbReference type="Proteomes" id="UP000287166">
    <property type="component" value="Unassembled WGS sequence"/>
</dbReference>
<dbReference type="InParanoid" id="A0A401GX67"/>
<name>A0A401GX67_9APHY</name>
<dbReference type="EMBL" id="BFAD01000010">
    <property type="protein sequence ID" value="GBE86783.1"/>
    <property type="molecule type" value="Genomic_DNA"/>
</dbReference>
<keyword evidence="2" id="KW-1185">Reference proteome</keyword>
<gene>
    <name evidence="1" type="ORF">SCP_1000250</name>
</gene>
<dbReference type="RefSeq" id="XP_027617696.1">
    <property type="nucleotide sequence ID" value="XM_027761895.1"/>
</dbReference>
<protein>
    <submittedName>
        <fullName evidence="1">Uncharacterized protein</fullName>
    </submittedName>
</protein>
<reference evidence="1 2" key="1">
    <citation type="journal article" date="2018" name="Sci. Rep.">
        <title>Genome sequence of the cauliflower mushroom Sparassis crispa (Hanabiratake) and its association with beneficial usage.</title>
        <authorList>
            <person name="Kiyama R."/>
            <person name="Furutani Y."/>
            <person name="Kawaguchi K."/>
            <person name="Nakanishi T."/>
        </authorList>
    </citation>
    <scope>NUCLEOTIDE SEQUENCE [LARGE SCALE GENOMIC DNA]</scope>
</reference>
<dbReference type="AlphaFoldDB" id="A0A401GX67"/>
<dbReference type="GeneID" id="38783700"/>
<organism evidence="1 2">
    <name type="scientific">Sparassis crispa</name>
    <dbReference type="NCBI Taxonomy" id="139825"/>
    <lineage>
        <taxon>Eukaryota</taxon>
        <taxon>Fungi</taxon>
        <taxon>Dikarya</taxon>
        <taxon>Basidiomycota</taxon>
        <taxon>Agaricomycotina</taxon>
        <taxon>Agaricomycetes</taxon>
        <taxon>Polyporales</taxon>
        <taxon>Sparassidaceae</taxon>
        <taxon>Sparassis</taxon>
    </lineage>
</organism>
<proteinExistence type="predicted"/>
<accession>A0A401GX67</accession>